<keyword evidence="2" id="KW-0313">Glucose metabolism</keyword>
<organism evidence="3 4">
    <name type="scientific">Luteolibacter arcticus</name>
    <dbReference type="NCBI Taxonomy" id="1581411"/>
    <lineage>
        <taxon>Bacteria</taxon>
        <taxon>Pseudomonadati</taxon>
        <taxon>Verrucomicrobiota</taxon>
        <taxon>Verrucomicrobiia</taxon>
        <taxon>Verrucomicrobiales</taxon>
        <taxon>Verrucomicrobiaceae</taxon>
        <taxon>Luteolibacter</taxon>
    </lineage>
</organism>
<dbReference type="InterPro" id="IPR050282">
    <property type="entry name" value="Cycloisomerase_2"/>
</dbReference>
<dbReference type="InterPro" id="IPR015943">
    <property type="entry name" value="WD40/YVTN_repeat-like_dom_sf"/>
</dbReference>
<protein>
    <submittedName>
        <fullName evidence="3">Lactonase family protein</fullName>
    </submittedName>
</protein>
<proteinExistence type="inferred from homology"/>
<dbReference type="RefSeq" id="WP_264487259.1">
    <property type="nucleotide sequence ID" value="NZ_JAPDDT010000004.1"/>
</dbReference>
<name>A0ABT3GI07_9BACT</name>
<keyword evidence="2" id="KW-0119">Carbohydrate metabolism</keyword>
<gene>
    <name evidence="3" type="ORF">OKA05_11365</name>
</gene>
<accession>A0ABT3GI07</accession>
<dbReference type="Proteomes" id="UP001320876">
    <property type="component" value="Unassembled WGS sequence"/>
</dbReference>
<comment type="caution">
    <text evidence="3">The sequence shown here is derived from an EMBL/GenBank/DDBJ whole genome shotgun (WGS) entry which is preliminary data.</text>
</comment>
<dbReference type="PANTHER" id="PTHR30344:SF1">
    <property type="entry name" value="6-PHOSPHOGLUCONOLACTONASE"/>
    <property type="match status" value="1"/>
</dbReference>
<evidence type="ECO:0000256" key="1">
    <source>
        <dbReference type="ARBA" id="ARBA00005564"/>
    </source>
</evidence>
<dbReference type="Pfam" id="PF10282">
    <property type="entry name" value="Lactonase"/>
    <property type="match status" value="1"/>
</dbReference>
<dbReference type="InterPro" id="IPR019405">
    <property type="entry name" value="Lactonase_7-beta_prop"/>
</dbReference>
<evidence type="ECO:0000313" key="3">
    <source>
        <dbReference type="EMBL" id="MCW1923153.1"/>
    </source>
</evidence>
<dbReference type="Gene3D" id="2.130.10.10">
    <property type="entry name" value="YVTN repeat-like/Quinoprotein amine dehydrogenase"/>
    <property type="match status" value="1"/>
</dbReference>
<keyword evidence="4" id="KW-1185">Reference proteome</keyword>
<reference evidence="3 4" key="1">
    <citation type="submission" date="2022-10" db="EMBL/GenBank/DDBJ databases">
        <title>Luteolibacter arcticus strain CCTCC AB 2014275, whole genome shotgun sequencing project.</title>
        <authorList>
            <person name="Zhao G."/>
            <person name="Shen L."/>
        </authorList>
    </citation>
    <scope>NUCLEOTIDE SEQUENCE [LARGE SCALE GENOMIC DNA]</scope>
    <source>
        <strain evidence="3 4">CCTCC AB 2014275</strain>
    </source>
</reference>
<dbReference type="EMBL" id="JAPDDT010000004">
    <property type="protein sequence ID" value="MCW1923153.1"/>
    <property type="molecule type" value="Genomic_DNA"/>
</dbReference>
<dbReference type="SUPFAM" id="SSF51004">
    <property type="entry name" value="C-terminal (heme d1) domain of cytochrome cd1-nitrite reductase"/>
    <property type="match status" value="1"/>
</dbReference>
<sequence>MTRIFIGSLNIPGPWFHATGEGITACDLNEETGEIFRVSSCSNAENAIWLTRAGGTLLVASERYLEPGEISAFDSKDFTRIGHVQSTLGGAICHIALSSNRRAAVVSNYLGGVTVHALGASGEVAAAHQHIVYPGHGSDLDRQEKSHPHQAAFAPDGRHVLVCDLGCDCVWLHAFDGKHLGEARAIAVAPGSGPRHLVFHPALPRFYVLGELDAKLRVLEGNCEDWREIAVHATLPETFADVPAGAALEFHPSGKSLFVSNRHSDTAVCFAVDTLGDLALAGSFSVRGKTPRDIALSPSGRWLLSVNQDSHEVVPFELDPATGQPTGTHGPVFPCGSPCCAVF</sequence>
<dbReference type="InterPro" id="IPR011048">
    <property type="entry name" value="Haem_d1_sf"/>
</dbReference>
<evidence type="ECO:0000313" key="4">
    <source>
        <dbReference type="Proteomes" id="UP001320876"/>
    </source>
</evidence>
<dbReference type="PANTHER" id="PTHR30344">
    <property type="entry name" value="6-PHOSPHOGLUCONOLACTONASE-RELATED"/>
    <property type="match status" value="1"/>
</dbReference>
<evidence type="ECO:0000256" key="2">
    <source>
        <dbReference type="ARBA" id="ARBA00022526"/>
    </source>
</evidence>
<comment type="similarity">
    <text evidence="1">Belongs to the cycloisomerase 2 family.</text>
</comment>